<dbReference type="Gene3D" id="3.40.50.720">
    <property type="entry name" value="NAD(P)-binding Rossmann-like Domain"/>
    <property type="match status" value="1"/>
</dbReference>
<name>A0A2N5Y6U4_9GAMM</name>
<dbReference type="InterPro" id="IPR002347">
    <property type="entry name" value="SDR_fam"/>
</dbReference>
<dbReference type="CDD" id="cd05233">
    <property type="entry name" value="SDR_c"/>
    <property type="match status" value="1"/>
</dbReference>
<evidence type="ECO:0000313" key="3">
    <source>
        <dbReference type="EMBL" id="PLW84102.1"/>
    </source>
</evidence>
<sequence length="267" mass="28257">MGRLDNKVAIITGGAASIGKAITSKLHAEGARVVIAARSGDKGEALATQLGERALYVQTDITRDDDLRHLVARAVEHFGALHILVNNACVYGDDGAETTRDTWLSTLNTNVISAAILGETALEHLAAARGNIVNIGSISGQFPHIGRWAYPVSKAALRHLSRTQAVEYAARGVRVNSVTIGHCWSDPFEGLTGDNRAHADKVSTPYNLMGRVSNAEEVAAVVSFVASEEASYMTGGDVPVDGGYGAMGPEQHYPLMPLLMEGDSGHQ</sequence>
<dbReference type="InterPro" id="IPR036291">
    <property type="entry name" value="NAD(P)-bd_dom_sf"/>
</dbReference>
<dbReference type="Proteomes" id="UP000234845">
    <property type="component" value="Unassembled WGS sequence"/>
</dbReference>
<dbReference type="InterPro" id="IPR020904">
    <property type="entry name" value="Sc_DH/Rdtase_CS"/>
</dbReference>
<reference evidence="4" key="1">
    <citation type="submission" date="2017-11" db="EMBL/GenBank/DDBJ databases">
        <title>The draft genome sequence of Chromatocurvus sp. F02.</title>
        <authorList>
            <person name="Du Z.-J."/>
            <person name="Chang Y.-Q."/>
        </authorList>
    </citation>
    <scope>NUCLEOTIDE SEQUENCE [LARGE SCALE GENOMIC DNA]</scope>
    <source>
        <strain evidence="4">F02</strain>
    </source>
</reference>
<evidence type="ECO:0000313" key="4">
    <source>
        <dbReference type="Proteomes" id="UP000234845"/>
    </source>
</evidence>
<dbReference type="PANTHER" id="PTHR24321:SF14">
    <property type="entry name" value="SHORT-CHAIN TYPE DEHYDROGENASE_REDUCTASE BLR2146-RELATED"/>
    <property type="match status" value="1"/>
</dbReference>
<dbReference type="RefSeq" id="WP_101519738.1">
    <property type="nucleotide sequence ID" value="NZ_PKLZ01000001.1"/>
</dbReference>
<accession>A0A2N5Y6U4</accession>
<evidence type="ECO:0000256" key="1">
    <source>
        <dbReference type="ARBA" id="ARBA00006484"/>
    </source>
</evidence>
<dbReference type="PRINTS" id="PR00081">
    <property type="entry name" value="GDHRDH"/>
</dbReference>
<keyword evidence="4" id="KW-1185">Reference proteome</keyword>
<dbReference type="PRINTS" id="PR00080">
    <property type="entry name" value="SDRFAMILY"/>
</dbReference>
<dbReference type="EMBL" id="PKLZ01000001">
    <property type="protein sequence ID" value="PLW84102.1"/>
    <property type="molecule type" value="Genomic_DNA"/>
</dbReference>
<keyword evidence="2" id="KW-0560">Oxidoreductase</keyword>
<dbReference type="NCBIfam" id="NF006121">
    <property type="entry name" value="PRK08265.1"/>
    <property type="match status" value="1"/>
</dbReference>
<organism evidence="3 4">
    <name type="scientific">Kineobactrum sediminis</name>
    <dbReference type="NCBI Taxonomy" id="1905677"/>
    <lineage>
        <taxon>Bacteria</taxon>
        <taxon>Pseudomonadati</taxon>
        <taxon>Pseudomonadota</taxon>
        <taxon>Gammaproteobacteria</taxon>
        <taxon>Cellvibrionales</taxon>
        <taxon>Halieaceae</taxon>
        <taxon>Kineobactrum</taxon>
    </lineage>
</organism>
<gene>
    <name evidence="3" type="ORF">CWI75_01760</name>
</gene>
<dbReference type="GO" id="GO:0016491">
    <property type="term" value="F:oxidoreductase activity"/>
    <property type="evidence" value="ECO:0007669"/>
    <property type="project" value="UniProtKB-KW"/>
</dbReference>
<evidence type="ECO:0000256" key="2">
    <source>
        <dbReference type="ARBA" id="ARBA00023002"/>
    </source>
</evidence>
<dbReference type="SUPFAM" id="SSF51735">
    <property type="entry name" value="NAD(P)-binding Rossmann-fold domains"/>
    <property type="match status" value="1"/>
</dbReference>
<proteinExistence type="inferred from homology"/>
<comment type="caution">
    <text evidence="3">The sequence shown here is derived from an EMBL/GenBank/DDBJ whole genome shotgun (WGS) entry which is preliminary data.</text>
</comment>
<dbReference type="PANTHER" id="PTHR24321">
    <property type="entry name" value="DEHYDROGENASES, SHORT CHAIN"/>
    <property type="match status" value="1"/>
</dbReference>
<dbReference type="OrthoDB" id="9806974at2"/>
<dbReference type="PROSITE" id="PS00061">
    <property type="entry name" value="ADH_SHORT"/>
    <property type="match status" value="1"/>
</dbReference>
<dbReference type="AlphaFoldDB" id="A0A2N5Y6U4"/>
<comment type="similarity">
    <text evidence="1">Belongs to the short-chain dehydrogenases/reductases (SDR) family.</text>
</comment>
<protein>
    <submittedName>
        <fullName evidence="3">Short-chain dehydrogenase</fullName>
    </submittedName>
</protein>
<dbReference type="FunFam" id="3.40.50.720:FF:000084">
    <property type="entry name" value="Short-chain dehydrogenase reductase"/>
    <property type="match status" value="1"/>
</dbReference>
<dbReference type="Pfam" id="PF13561">
    <property type="entry name" value="adh_short_C2"/>
    <property type="match status" value="1"/>
</dbReference>